<feature type="region of interest" description="Disordered" evidence="1">
    <location>
        <begin position="235"/>
        <end position="262"/>
    </location>
</feature>
<keyword evidence="3" id="KW-1185">Reference proteome</keyword>
<feature type="region of interest" description="Disordered" evidence="1">
    <location>
        <begin position="1"/>
        <end position="52"/>
    </location>
</feature>
<feature type="region of interest" description="Disordered" evidence="1">
    <location>
        <begin position="160"/>
        <end position="203"/>
    </location>
</feature>
<feature type="non-terminal residue" evidence="2">
    <location>
        <position position="262"/>
    </location>
</feature>
<evidence type="ECO:0000256" key="1">
    <source>
        <dbReference type="SAM" id="MobiDB-lite"/>
    </source>
</evidence>
<dbReference type="PANTHER" id="PTHR45023">
    <property type="match status" value="1"/>
</dbReference>
<evidence type="ECO:0000313" key="3">
    <source>
        <dbReference type="Proteomes" id="UP000823388"/>
    </source>
</evidence>
<dbReference type="PANTHER" id="PTHR45023:SF4">
    <property type="entry name" value="GLYCINE-RICH PROTEIN-RELATED"/>
    <property type="match status" value="1"/>
</dbReference>
<feature type="compositionally biased region" description="Polar residues" evidence="1">
    <location>
        <begin position="9"/>
        <end position="25"/>
    </location>
</feature>
<reference evidence="2 3" key="1">
    <citation type="submission" date="2020-05" db="EMBL/GenBank/DDBJ databases">
        <title>WGS assembly of Panicum virgatum.</title>
        <authorList>
            <person name="Lovell J.T."/>
            <person name="Jenkins J."/>
            <person name="Shu S."/>
            <person name="Juenger T.E."/>
            <person name="Schmutz J."/>
        </authorList>
    </citation>
    <scope>NUCLEOTIDE SEQUENCE [LARGE SCALE GENOMIC DNA]</scope>
    <source>
        <strain evidence="3">cv. AP13</strain>
    </source>
</reference>
<evidence type="ECO:0008006" key="4">
    <source>
        <dbReference type="Google" id="ProtNLM"/>
    </source>
</evidence>
<dbReference type="AlphaFoldDB" id="A0A8T0MZD4"/>
<feature type="compositionally biased region" description="Basic and acidic residues" evidence="1">
    <location>
        <begin position="32"/>
        <end position="49"/>
    </location>
</feature>
<evidence type="ECO:0000313" key="2">
    <source>
        <dbReference type="EMBL" id="KAG2541933.1"/>
    </source>
</evidence>
<sequence>DSRADESSHVGSASPVSQEQLQQEDPANPADWSERSDSSPDERQKKEGRVNWGEEENLRLVSAWLKCSNDPIQGLKNHWNKTIPFITKFNGCYDKARREHASGESNDQVMERAREEYKKVVNKKRPFALEYWWRAVKDQPKWSKAYLIEEMMNKRSRLNASGAYSSSNQDSEDVDPAVRCRPPGRNTSKAQQKGKGKSVHSEDTISNENVSLFNELQLRKAIAAEKMAEATLAKAQAAQAKAEADNKMADAEKGKTKLQMMD</sequence>
<dbReference type="EMBL" id="CM029054">
    <property type="protein sequence ID" value="KAG2541933.1"/>
    <property type="molecule type" value="Genomic_DNA"/>
</dbReference>
<gene>
    <name evidence="2" type="ORF">PVAP13_9NG665200</name>
</gene>
<accession>A0A8T0MZD4</accession>
<name>A0A8T0MZD4_PANVG</name>
<feature type="compositionally biased region" description="Polar residues" evidence="1">
    <location>
        <begin position="160"/>
        <end position="169"/>
    </location>
</feature>
<feature type="compositionally biased region" description="Basic and acidic residues" evidence="1">
    <location>
        <begin position="242"/>
        <end position="255"/>
    </location>
</feature>
<feature type="non-terminal residue" evidence="2">
    <location>
        <position position="1"/>
    </location>
</feature>
<comment type="caution">
    <text evidence="2">The sequence shown here is derived from an EMBL/GenBank/DDBJ whole genome shotgun (WGS) entry which is preliminary data.</text>
</comment>
<protein>
    <recommendedName>
        <fullName evidence="4">No apical meristem-associated C-terminal domain-containing protein</fullName>
    </recommendedName>
</protein>
<proteinExistence type="predicted"/>
<dbReference type="Proteomes" id="UP000823388">
    <property type="component" value="Chromosome 9N"/>
</dbReference>
<organism evidence="2 3">
    <name type="scientific">Panicum virgatum</name>
    <name type="common">Blackwell switchgrass</name>
    <dbReference type="NCBI Taxonomy" id="38727"/>
    <lineage>
        <taxon>Eukaryota</taxon>
        <taxon>Viridiplantae</taxon>
        <taxon>Streptophyta</taxon>
        <taxon>Embryophyta</taxon>
        <taxon>Tracheophyta</taxon>
        <taxon>Spermatophyta</taxon>
        <taxon>Magnoliopsida</taxon>
        <taxon>Liliopsida</taxon>
        <taxon>Poales</taxon>
        <taxon>Poaceae</taxon>
        <taxon>PACMAD clade</taxon>
        <taxon>Panicoideae</taxon>
        <taxon>Panicodae</taxon>
        <taxon>Paniceae</taxon>
        <taxon>Panicinae</taxon>
        <taxon>Panicum</taxon>
        <taxon>Panicum sect. Hiantes</taxon>
    </lineage>
</organism>